<organism evidence="1 2">
    <name type="scientific">Mycolicibacterium fallax</name>
    <name type="common">Mycobacterium fallax</name>
    <dbReference type="NCBI Taxonomy" id="1793"/>
    <lineage>
        <taxon>Bacteria</taxon>
        <taxon>Bacillati</taxon>
        <taxon>Actinomycetota</taxon>
        <taxon>Actinomycetes</taxon>
        <taxon>Mycobacteriales</taxon>
        <taxon>Mycobacteriaceae</taxon>
        <taxon>Mycolicibacterium</taxon>
    </lineage>
</organism>
<dbReference type="EMBL" id="LQOJ01000006">
    <property type="protein sequence ID" value="ORV09704.1"/>
    <property type="molecule type" value="Genomic_DNA"/>
</dbReference>
<proteinExistence type="predicted"/>
<dbReference type="RefSeq" id="WP_085092499.1">
    <property type="nucleotide sequence ID" value="NZ_JACKRW010000185.1"/>
</dbReference>
<accession>A0A1X1RMG6</accession>
<sequence>MPTPTAKLEAVLSQPLPTLTPLIDAQLALAVPDAAIAPAANAPDTAASMTVPVIPVRACR</sequence>
<keyword evidence="2" id="KW-1185">Reference proteome</keyword>
<reference evidence="1 2" key="1">
    <citation type="submission" date="2016-01" db="EMBL/GenBank/DDBJ databases">
        <title>The new phylogeny of the genus Mycobacterium.</title>
        <authorList>
            <person name="Tarcisio F."/>
            <person name="Conor M."/>
            <person name="Antonella G."/>
            <person name="Elisabetta G."/>
            <person name="Giulia F.S."/>
            <person name="Sara T."/>
            <person name="Anna F."/>
            <person name="Clotilde B."/>
            <person name="Roberto B."/>
            <person name="Veronica D.S."/>
            <person name="Fabio R."/>
            <person name="Monica P."/>
            <person name="Olivier J."/>
            <person name="Enrico T."/>
            <person name="Nicola S."/>
        </authorList>
    </citation>
    <scope>NUCLEOTIDE SEQUENCE [LARGE SCALE GENOMIC DNA]</scope>
    <source>
        <strain evidence="1 2">DSM 44179</strain>
    </source>
</reference>
<name>A0A1X1RMG6_MYCFA</name>
<dbReference type="AlphaFoldDB" id="A0A1X1RMG6"/>
<comment type="caution">
    <text evidence="1">The sequence shown here is derived from an EMBL/GenBank/DDBJ whole genome shotgun (WGS) entry which is preliminary data.</text>
</comment>
<gene>
    <name evidence="1" type="ORF">AWC04_01220</name>
</gene>
<evidence type="ECO:0000313" key="1">
    <source>
        <dbReference type="EMBL" id="ORV09704.1"/>
    </source>
</evidence>
<dbReference type="Proteomes" id="UP000193484">
    <property type="component" value="Unassembled WGS sequence"/>
</dbReference>
<evidence type="ECO:0000313" key="2">
    <source>
        <dbReference type="Proteomes" id="UP000193484"/>
    </source>
</evidence>
<protein>
    <submittedName>
        <fullName evidence="1">Uncharacterized protein</fullName>
    </submittedName>
</protein>